<dbReference type="Pfam" id="PF08879">
    <property type="entry name" value="WRC"/>
    <property type="match status" value="1"/>
</dbReference>
<dbReference type="EMBL" id="OU503047">
    <property type="protein sequence ID" value="CAI9772126.1"/>
    <property type="molecule type" value="Genomic_DNA"/>
</dbReference>
<sequence>MENGKRSGQERTSSSLNCDVGLGFKPTESSTSQSCKRQMVLPPFNFHLASSQTTATTSFTGGGGDGGGALSYEHVGAVLPKSYHNVPSGGVMPMSGRALFTASQWQELERQNMIHEYMMDSIPVPPQLLHKPPSPATLSQSNTASGLDMRSSTNGSDPEPWRCKRTDGKKWRCSRDVAPDHKYCERHASKYKQRSRKHVEVQSHNTTNDHILQSLPQPLQSSISHFPTMASATPYDQTRCIEWFMRSGSIPVSTCNQQWRQVMPTSSKSEWSKDNRGDDKTVSVVRPEHEDKQGFISTNPYDLDGVSVQRLESRRQQRNGQSHNSFFDPKLICLHGSLTNLRLRCVCWQFIDGLDGISNKSSTSALNKYFSPSLTLSMSGMNGIDEDSEGAHMGIIRMNESNRDGPNDDEILNAEWQNPVSWMNSPPGGPLGEALCLGSANTTKGGSNSPTPHGHGYSNSSSNCTKSLL</sequence>
<evidence type="ECO:0000256" key="1">
    <source>
        <dbReference type="ARBA" id="ARBA00004123"/>
    </source>
</evidence>
<dbReference type="AlphaFoldDB" id="A0AAD1ZLQ5"/>
<feature type="domain" description="QLQ" evidence="7">
    <location>
        <begin position="99"/>
        <end position="134"/>
    </location>
</feature>
<comment type="domain">
    <text evidence="5">The QLQ domain and WRC domain may be involved in protein-protein interaction and DNA-binding, respectively.</text>
</comment>
<dbReference type="PANTHER" id="PTHR31602">
    <property type="entry name" value="GROWTH-REGULATING FACTOR 5"/>
    <property type="match status" value="1"/>
</dbReference>
<feature type="region of interest" description="Disordered" evidence="6">
    <location>
        <begin position="436"/>
        <end position="469"/>
    </location>
</feature>
<dbReference type="Pfam" id="PF08880">
    <property type="entry name" value="QLQ"/>
    <property type="match status" value="1"/>
</dbReference>
<keyword evidence="10" id="KW-1185">Reference proteome</keyword>
<dbReference type="SMART" id="SM00951">
    <property type="entry name" value="QLQ"/>
    <property type="match status" value="1"/>
</dbReference>
<accession>A0AAD1ZLQ5</accession>
<dbReference type="PANTHER" id="PTHR31602:SF3">
    <property type="entry name" value="GROWTH-REGULATING FACTOR 8"/>
    <property type="match status" value="1"/>
</dbReference>
<feature type="region of interest" description="Disordered" evidence="6">
    <location>
        <begin position="128"/>
        <end position="166"/>
    </location>
</feature>
<evidence type="ECO:0000256" key="4">
    <source>
        <dbReference type="PROSITE-ProRule" id="PRU01002"/>
    </source>
</evidence>
<dbReference type="GO" id="GO:0005524">
    <property type="term" value="F:ATP binding"/>
    <property type="evidence" value="ECO:0007669"/>
    <property type="project" value="UniProtKB-UniRule"/>
</dbReference>
<evidence type="ECO:0000256" key="5">
    <source>
        <dbReference type="RuleBase" id="RU367127"/>
    </source>
</evidence>
<comment type="similarity">
    <text evidence="2 5">Belongs to the GRF family.</text>
</comment>
<keyword evidence="5" id="KW-0805">Transcription regulation</keyword>
<dbReference type="InterPro" id="IPR014977">
    <property type="entry name" value="WRC_dom"/>
</dbReference>
<dbReference type="Proteomes" id="UP000834106">
    <property type="component" value="Chromosome 12"/>
</dbReference>
<comment type="caution">
    <text evidence="4">Lacks conserved residue(s) required for the propagation of feature annotation.</text>
</comment>
<dbReference type="GO" id="GO:0006355">
    <property type="term" value="P:regulation of DNA-templated transcription"/>
    <property type="evidence" value="ECO:0007669"/>
    <property type="project" value="InterPro"/>
</dbReference>
<organism evidence="9 10">
    <name type="scientific">Fraxinus pennsylvanica</name>
    <dbReference type="NCBI Taxonomy" id="56036"/>
    <lineage>
        <taxon>Eukaryota</taxon>
        <taxon>Viridiplantae</taxon>
        <taxon>Streptophyta</taxon>
        <taxon>Embryophyta</taxon>
        <taxon>Tracheophyta</taxon>
        <taxon>Spermatophyta</taxon>
        <taxon>Magnoliopsida</taxon>
        <taxon>eudicotyledons</taxon>
        <taxon>Gunneridae</taxon>
        <taxon>Pentapetalae</taxon>
        <taxon>asterids</taxon>
        <taxon>lamiids</taxon>
        <taxon>Lamiales</taxon>
        <taxon>Oleaceae</taxon>
        <taxon>Oleeae</taxon>
        <taxon>Fraxinus</taxon>
    </lineage>
</organism>
<protein>
    <recommendedName>
        <fullName evidence="5">Growth-regulating factor</fullName>
    </recommendedName>
</protein>
<proteinExistence type="inferred from homology"/>
<dbReference type="InterPro" id="IPR031137">
    <property type="entry name" value="GRF"/>
</dbReference>
<evidence type="ECO:0000259" key="8">
    <source>
        <dbReference type="PROSITE" id="PS51667"/>
    </source>
</evidence>
<feature type="compositionally biased region" description="Polar residues" evidence="6">
    <location>
        <begin position="136"/>
        <end position="156"/>
    </location>
</feature>
<evidence type="ECO:0000256" key="2">
    <source>
        <dbReference type="ARBA" id="ARBA00008122"/>
    </source>
</evidence>
<keyword evidence="5" id="KW-0010">Activator</keyword>
<dbReference type="PROSITE" id="PS51667">
    <property type="entry name" value="WRC"/>
    <property type="match status" value="1"/>
</dbReference>
<evidence type="ECO:0000256" key="3">
    <source>
        <dbReference type="ARBA" id="ARBA00023242"/>
    </source>
</evidence>
<evidence type="ECO:0000259" key="7">
    <source>
        <dbReference type="PROSITE" id="PS51666"/>
    </source>
</evidence>
<evidence type="ECO:0000313" key="10">
    <source>
        <dbReference type="Proteomes" id="UP000834106"/>
    </source>
</evidence>
<dbReference type="GO" id="GO:0099402">
    <property type="term" value="P:plant organ development"/>
    <property type="evidence" value="ECO:0007669"/>
    <property type="project" value="UniProtKB-ARBA"/>
</dbReference>
<dbReference type="InterPro" id="IPR014978">
    <property type="entry name" value="Gln-Leu-Gln_QLQ"/>
</dbReference>
<dbReference type="GO" id="GO:0005634">
    <property type="term" value="C:nucleus"/>
    <property type="evidence" value="ECO:0007669"/>
    <property type="project" value="UniProtKB-SubCell"/>
</dbReference>
<feature type="domain" description="WRC" evidence="8">
    <location>
        <begin position="157"/>
        <end position="201"/>
    </location>
</feature>
<comment type="subcellular location">
    <subcellularLocation>
        <location evidence="1 5">Nucleus</location>
    </subcellularLocation>
</comment>
<dbReference type="PROSITE" id="PS51666">
    <property type="entry name" value="QLQ"/>
    <property type="match status" value="1"/>
</dbReference>
<comment type="function">
    <text evidence="5">Transcription activator.</text>
</comment>
<feature type="compositionally biased region" description="Polar residues" evidence="6">
    <location>
        <begin position="439"/>
        <end position="469"/>
    </location>
</feature>
<gene>
    <name evidence="9" type="ORF">FPE_LOCUS19556</name>
</gene>
<keyword evidence="3 5" id="KW-0539">Nucleus</keyword>
<evidence type="ECO:0000256" key="6">
    <source>
        <dbReference type="SAM" id="MobiDB-lite"/>
    </source>
</evidence>
<feature type="region of interest" description="Disordered" evidence="6">
    <location>
        <begin position="1"/>
        <end position="30"/>
    </location>
</feature>
<reference evidence="9" key="1">
    <citation type="submission" date="2023-05" db="EMBL/GenBank/DDBJ databases">
        <authorList>
            <person name="Huff M."/>
        </authorList>
    </citation>
    <scope>NUCLEOTIDE SEQUENCE</scope>
</reference>
<name>A0AAD1ZLQ5_9LAMI</name>
<evidence type="ECO:0000313" key="9">
    <source>
        <dbReference type="EMBL" id="CAI9772126.1"/>
    </source>
</evidence>
<dbReference type="GO" id="GO:0006351">
    <property type="term" value="P:DNA-templated transcription"/>
    <property type="evidence" value="ECO:0007669"/>
    <property type="project" value="UniProtKB-UniRule"/>
</dbReference>
<keyword evidence="5" id="KW-0804">Transcription</keyword>